<dbReference type="PRINTS" id="PR01642">
    <property type="entry name" value="TRPCHANNEL1"/>
</dbReference>
<evidence type="ECO:0000256" key="4">
    <source>
        <dbReference type="ARBA" id="ARBA00022553"/>
    </source>
</evidence>
<accession>A0A8C1SNG6</accession>
<protein>
    <submittedName>
        <fullName evidence="15">Transient receptor potential cation channel, subfamily C, member 1</fullName>
    </submittedName>
</protein>
<keyword evidence="7" id="KW-0106">Calcium</keyword>
<keyword evidence="4" id="KW-0597">Phosphoprotein</keyword>
<dbReference type="InterPro" id="IPR005457">
    <property type="entry name" value="TRPC1_channel"/>
</dbReference>
<evidence type="ECO:0000256" key="3">
    <source>
        <dbReference type="ARBA" id="ARBA00022475"/>
    </source>
</evidence>
<evidence type="ECO:0000313" key="15">
    <source>
        <dbReference type="Ensembl" id="ENSCCRP00015009533.1"/>
    </source>
</evidence>
<dbReference type="GO" id="GO:0005886">
    <property type="term" value="C:plasma membrane"/>
    <property type="evidence" value="ECO:0007669"/>
    <property type="project" value="UniProtKB-SubCell"/>
</dbReference>
<keyword evidence="9" id="KW-0040">ANK repeat</keyword>
<dbReference type="InterPro" id="IPR005821">
    <property type="entry name" value="Ion_trans_dom"/>
</dbReference>
<evidence type="ECO:0000256" key="13">
    <source>
        <dbReference type="SAM" id="Phobius"/>
    </source>
</evidence>
<dbReference type="Pfam" id="PF08344">
    <property type="entry name" value="TRP_2"/>
    <property type="match status" value="1"/>
</dbReference>
<dbReference type="PANTHER" id="PTHR10117:SF56">
    <property type="entry name" value="SHORT TRANSIENT RECEPTOR POTENTIAL CHANNEL 1"/>
    <property type="match status" value="1"/>
</dbReference>
<feature type="transmembrane region" description="Helical" evidence="13">
    <location>
        <begin position="508"/>
        <end position="529"/>
    </location>
</feature>
<evidence type="ECO:0000256" key="5">
    <source>
        <dbReference type="ARBA" id="ARBA00022692"/>
    </source>
</evidence>
<dbReference type="Gene3D" id="1.10.287.70">
    <property type="match status" value="1"/>
</dbReference>
<evidence type="ECO:0000259" key="14">
    <source>
        <dbReference type="SMART" id="SM01420"/>
    </source>
</evidence>
<dbReference type="AlphaFoldDB" id="A0A8C1SNG6"/>
<dbReference type="InterPro" id="IPR013555">
    <property type="entry name" value="TRP_dom"/>
</dbReference>
<dbReference type="InterPro" id="IPR002153">
    <property type="entry name" value="TRPC_channel"/>
</dbReference>
<dbReference type="GO" id="GO:0051480">
    <property type="term" value="P:regulation of cytosolic calcium ion concentration"/>
    <property type="evidence" value="ECO:0007669"/>
    <property type="project" value="TreeGrafter"/>
</dbReference>
<dbReference type="SMART" id="SM01420">
    <property type="entry name" value="TRP_2"/>
    <property type="match status" value="1"/>
</dbReference>
<dbReference type="PANTHER" id="PTHR10117">
    <property type="entry name" value="TRANSIENT RECEPTOR POTENTIAL CHANNEL"/>
    <property type="match status" value="1"/>
</dbReference>
<evidence type="ECO:0000256" key="6">
    <source>
        <dbReference type="ARBA" id="ARBA00022737"/>
    </source>
</evidence>
<feature type="transmembrane region" description="Helical" evidence="13">
    <location>
        <begin position="409"/>
        <end position="434"/>
    </location>
</feature>
<evidence type="ECO:0000256" key="7">
    <source>
        <dbReference type="ARBA" id="ARBA00022837"/>
    </source>
</evidence>
<organism evidence="15 16">
    <name type="scientific">Cyprinus carpio</name>
    <name type="common">Common carp</name>
    <dbReference type="NCBI Taxonomy" id="7962"/>
    <lineage>
        <taxon>Eukaryota</taxon>
        <taxon>Metazoa</taxon>
        <taxon>Chordata</taxon>
        <taxon>Craniata</taxon>
        <taxon>Vertebrata</taxon>
        <taxon>Euteleostomi</taxon>
        <taxon>Actinopterygii</taxon>
        <taxon>Neopterygii</taxon>
        <taxon>Teleostei</taxon>
        <taxon>Ostariophysi</taxon>
        <taxon>Cypriniformes</taxon>
        <taxon>Cyprinidae</taxon>
        <taxon>Cyprininae</taxon>
        <taxon>Cyprinus</taxon>
    </lineage>
</organism>
<feature type="transmembrane region" description="Helical" evidence="13">
    <location>
        <begin position="541"/>
        <end position="563"/>
    </location>
</feature>
<keyword evidence="5 13" id="KW-0812">Transmembrane</keyword>
<dbReference type="Proteomes" id="UP000694700">
    <property type="component" value="Unplaced"/>
</dbReference>
<evidence type="ECO:0000256" key="2">
    <source>
        <dbReference type="ARBA" id="ARBA00022448"/>
    </source>
</evidence>
<comment type="subcellular location">
    <subcellularLocation>
        <location evidence="1">Cell membrane</location>
        <topology evidence="1">Multi-pass membrane protein</topology>
    </subcellularLocation>
</comment>
<dbReference type="Pfam" id="PF00520">
    <property type="entry name" value="Ion_trans"/>
    <property type="match status" value="1"/>
</dbReference>
<evidence type="ECO:0000256" key="9">
    <source>
        <dbReference type="ARBA" id="ARBA00023043"/>
    </source>
</evidence>
<evidence type="ECO:0000313" key="16">
    <source>
        <dbReference type="Proteomes" id="UP000694700"/>
    </source>
</evidence>
<dbReference type="Ensembl" id="ENSCCRT00015009895.1">
    <property type="protein sequence ID" value="ENSCCRP00015009533.1"/>
    <property type="gene ID" value="ENSCCRG00015004603.1"/>
</dbReference>
<dbReference type="GO" id="GO:0070679">
    <property type="term" value="F:inositol 1,4,5 trisphosphate binding"/>
    <property type="evidence" value="ECO:0007669"/>
    <property type="project" value="TreeGrafter"/>
</dbReference>
<feature type="transmembrane region" description="Helical" evidence="13">
    <location>
        <begin position="454"/>
        <end position="476"/>
    </location>
</feature>
<feature type="domain" description="Transient receptor ion channel" evidence="14">
    <location>
        <begin position="105"/>
        <end position="167"/>
    </location>
</feature>
<keyword evidence="8 13" id="KW-1133">Transmembrane helix</keyword>
<proteinExistence type="predicted"/>
<feature type="transmembrane region" description="Helical" evidence="13">
    <location>
        <begin position="331"/>
        <end position="349"/>
    </location>
</feature>
<keyword evidence="6" id="KW-0677">Repeat</keyword>
<evidence type="ECO:0000256" key="11">
    <source>
        <dbReference type="ARBA" id="ARBA00023136"/>
    </source>
</evidence>
<keyword evidence="10" id="KW-0406">Ion transport</keyword>
<feature type="transmembrane region" description="Helical" evidence="13">
    <location>
        <begin position="263"/>
        <end position="283"/>
    </location>
</feature>
<dbReference type="PRINTS" id="PR01097">
    <property type="entry name" value="TRNSRECEPTRP"/>
</dbReference>
<evidence type="ECO:0000256" key="10">
    <source>
        <dbReference type="ARBA" id="ARBA00023065"/>
    </source>
</evidence>
<keyword evidence="11 13" id="KW-0472">Membrane</keyword>
<reference evidence="15" key="1">
    <citation type="submission" date="2025-08" db="UniProtKB">
        <authorList>
            <consortium name="Ensembl"/>
        </authorList>
    </citation>
    <scope>IDENTIFICATION</scope>
</reference>
<dbReference type="GO" id="GO:0034703">
    <property type="term" value="C:cation channel complex"/>
    <property type="evidence" value="ECO:0007669"/>
    <property type="project" value="TreeGrafter"/>
</dbReference>
<evidence type="ECO:0000256" key="8">
    <source>
        <dbReference type="ARBA" id="ARBA00022989"/>
    </source>
</evidence>
<dbReference type="GO" id="GO:0015279">
    <property type="term" value="F:store-operated calcium channel activity"/>
    <property type="evidence" value="ECO:0007669"/>
    <property type="project" value="TreeGrafter"/>
</dbReference>
<name>A0A8C1SNG6_CYPCA</name>
<dbReference type="NCBIfam" id="TIGR00870">
    <property type="entry name" value="trp"/>
    <property type="match status" value="1"/>
</dbReference>
<keyword evidence="3" id="KW-1003">Cell membrane</keyword>
<evidence type="ECO:0000256" key="1">
    <source>
        <dbReference type="ARBA" id="ARBA00004651"/>
    </source>
</evidence>
<feature type="transmembrane region" description="Helical" evidence="13">
    <location>
        <begin position="295"/>
        <end position="319"/>
    </location>
</feature>
<keyword evidence="2" id="KW-0813">Transport</keyword>
<dbReference type="FunFam" id="1.10.287.70:FF:000266">
    <property type="entry name" value="Transient receptor potential cation channel subfamily c member 1"/>
    <property type="match status" value="1"/>
</dbReference>
<keyword evidence="12" id="KW-0407">Ion channel</keyword>
<evidence type="ECO:0000256" key="12">
    <source>
        <dbReference type="ARBA" id="ARBA00023303"/>
    </source>
</evidence>
<sequence length="714" mass="83059">MHINALPYSLSVIMAALYQGTDSSSPDKYLALKDVREVKEETTLDEKLFLLACEKGKFIYHSKRQYSTTMDVAPVILAAHRNNYEILTMLLKQDISLPRPHAVGCECTLCNAKNKKDSLRHSRFRLDIYRCLASPSLIMLTEEDPILRAFKLSADLKELSLVEVEFRNDYEELAKQCKMFAKDLLAQARNSRELEVILNHKSSEDHVDKRGLLEERMNLSRLKLAIKYNQKEFVAQSNCQQFLNTVWFGEMASYRRKHTCLKILYVLSVALMWPLLSICYLLGPRSRVGQVIHTPFVKFIIHSASYFTFLLLLNLYSLVYNEGKKNTMGPPLELIDYLLILWIIGMVWSDVKRLWYEGLEDFLEESRNQLSFVMNSLYLATFALKVVAHSKFKNIEERPFEERKNWDAFHPLLVAEGLFAFANVLSYLRLFFMYTTSSILGPLQISMGQMLQEFGKFLGLFLLVLISFTIGLTQLYGKDKDLSSSKNTTKDCTGIFCREQSNDTFHTFMGTCYALFWYIFSLAHVALFVTRISYTEELRSFVGALIIGTYNIVVVIVLTKLLVAMLHKSFRQIANHEDKEWKFARAKLWLSYFDDKCTLPPPFNILPCPKTVCYLVISLSKWICSHTSTGKVKRQNSLKEWRNLKQKRDENYQKIMCCLVHRYLTSTRQKMQSTDQATVENLNDLRQDLSKFRNEMRDLLGFRTSKYVMFYPRS</sequence>